<keyword evidence="3" id="KW-0808">Transferase</keyword>
<dbReference type="InterPro" id="IPR000477">
    <property type="entry name" value="RT_dom"/>
</dbReference>
<dbReference type="FunFam" id="3.30.70.270:FF:000020">
    <property type="entry name" value="Transposon Tf2-6 polyprotein-like Protein"/>
    <property type="match status" value="1"/>
</dbReference>
<dbReference type="PANTHER" id="PTHR37984:SF5">
    <property type="entry name" value="PROTEIN NYNRIN-LIKE"/>
    <property type="match status" value="1"/>
</dbReference>
<keyword evidence="10" id="KW-0460">Magnesium</keyword>
<organism evidence="21 22">
    <name type="scientific">Platanthera zijinensis</name>
    <dbReference type="NCBI Taxonomy" id="2320716"/>
    <lineage>
        <taxon>Eukaryota</taxon>
        <taxon>Viridiplantae</taxon>
        <taxon>Streptophyta</taxon>
        <taxon>Embryophyta</taxon>
        <taxon>Tracheophyta</taxon>
        <taxon>Spermatophyta</taxon>
        <taxon>Magnoliopsida</taxon>
        <taxon>Liliopsida</taxon>
        <taxon>Asparagales</taxon>
        <taxon>Orchidaceae</taxon>
        <taxon>Orchidoideae</taxon>
        <taxon>Orchideae</taxon>
        <taxon>Orchidinae</taxon>
        <taxon>Platanthera</taxon>
    </lineage>
</organism>
<protein>
    <recommendedName>
        <fullName evidence="1">RNA-directed DNA polymerase</fullName>
        <ecNumber evidence="1">2.7.7.49</ecNumber>
    </recommendedName>
</protein>
<evidence type="ECO:0000259" key="18">
    <source>
        <dbReference type="PROSITE" id="PS50158"/>
    </source>
</evidence>
<dbReference type="FunFam" id="3.10.10.10:FF:000007">
    <property type="entry name" value="Retrovirus-related Pol polyprotein from transposon 17.6-like Protein"/>
    <property type="match status" value="1"/>
</dbReference>
<dbReference type="Gene3D" id="3.30.420.10">
    <property type="entry name" value="Ribonuclease H-like superfamily/Ribonuclease H"/>
    <property type="match status" value="1"/>
</dbReference>
<evidence type="ECO:0000256" key="4">
    <source>
        <dbReference type="ARBA" id="ARBA00022695"/>
    </source>
</evidence>
<evidence type="ECO:0000256" key="15">
    <source>
        <dbReference type="ARBA" id="ARBA00023172"/>
    </source>
</evidence>
<dbReference type="PROSITE" id="PS50158">
    <property type="entry name" value="ZF_CCHC"/>
    <property type="match status" value="1"/>
</dbReference>
<feature type="domain" description="Integrase catalytic" evidence="20">
    <location>
        <begin position="1200"/>
        <end position="1365"/>
    </location>
</feature>
<dbReference type="InterPro" id="IPR005162">
    <property type="entry name" value="Retrotrans_gag_dom"/>
</dbReference>
<evidence type="ECO:0000256" key="1">
    <source>
        <dbReference type="ARBA" id="ARBA00012493"/>
    </source>
</evidence>
<dbReference type="EMBL" id="JBBWWQ010000005">
    <property type="protein sequence ID" value="KAK8946328.1"/>
    <property type="molecule type" value="Genomic_DNA"/>
</dbReference>
<keyword evidence="16" id="KW-0863">Zinc-finger</keyword>
<evidence type="ECO:0000256" key="2">
    <source>
        <dbReference type="ARBA" id="ARBA00022670"/>
    </source>
</evidence>
<dbReference type="GO" id="GO:0003964">
    <property type="term" value="F:RNA-directed DNA polymerase activity"/>
    <property type="evidence" value="ECO:0007669"/>
    <property type="project" value="UniProtKB-KW"/>
</dbReference>
<evidence type="ECO:0000256" key="14">
    <source>
        <dbReference type="ARBA" id="ARBA00023125"/>
    </source>
</evidence>
<dbReference type="Pfam" id="PF17921">
    <property type="entry name" value="Integrase_H2C2"/>
    <property type="match status" value="1"/>
</dbReference>
<sequence>MMSLPVTSYHQNYRTYLFSASSDGQPEEPINEANAPRVSEPGESSRQNPIPNATMGDAAVPQVPPVPAAPEGTDIASQIARAVTVALMEFQRGLAAGFPAPVQVPIPAPAPAAAPVEMTLERYLRNFRELQPSNYSGDETPMDTDDWIANTRDLLNVLECPENKKVPLAAFLLRGEAKVWWDKYRTDDPAGRTPDMFTWGEFSRALASWFVPPSARRGLQEKYLRLFQGDRTVTEYERELTHLARYAGVMQGDQTEKCSRFVDGLRDSLRQPLMTMVNADYRSLVDTARRLEADQQKVQKRSSFRAKRSQDSHQPQQNKNDQGKNWNKKPKPDAKKNGQSGDRSKDYPTCPKCQRRHSGECLASAGVCYKCRQPGHIARFCQEAGTNQSKFEVGGSSRVDKGKALMITDGRPQQGRDLVQPRAYGLGQQEAKDQEDVVTGILMIRNLPSKILFDTGASHSFIAESLVRKLDLEVFPESVPLEVMMPNGSLLQTRDKCRVPVQFGDTEIIVEALLLPIAGFDLIFGMDWLSAVNARIDCRAKQIQFDGPSQTSFSFQGLKGVVKMIISAVQARKCISQGCEIFVVLMSAESKAVLLEVPVVQEFPDAFPEELPGAPPDREIEFPIDLHPGATPVAKSPYRMAPRELTELKSQLQELLDLGFIRPSTSPWSAPVLFVKKKDGSLRLCLDYRELNKLTVKNKYPIPRIDDLFDQLVGASTFSKLDLRSGYHQLKIRDADIQKTAFSTRYGHFEFVVMPFGLTNAPSVFMDLMNRVFREYFDRFVIVFIDDILVFSKSAEDHAAHLRIVLSTLRKNQLYAKFSKCEFWLSEIAFLGHIISQEGVSVDPKKIEAIKSWPRPTTVSEVRSFLGLAGYYRRFIRDFSKIALPLTSLTRKGKGLDWTVECELAFENLKNRLMTAPVLSLPSGPDGFQIYSDASGQGLGCVLMQHGKVVAYASRQLKVHERNYPVHDLELAAVIHALKIWRHYLYGVRCEIFTDHKSLKYIFDQRELNLRQRRWLEFLADYDVDIQYHPGKANVVADALSRRGSCFYLLTQQEELVRELERLDIVVVPRCSFGSAWLSWMEISCDIRDRIRTALPLDPKMAEIWISVQSGQKERFSIQDELLLHDGRVCIPDVSHLQEDILFEAHNSRYSIHPGSTKMYADLKKTVWWPGLKSDVADYVGKCETCKLVKAECQRPGGKLQPLPIPEWTFEDISMDFIHGLPRSQSGNDSLWVIVDRLSKVAHFIPLRKTDQGPKLAQLYIDEIVRLHGVPKTIVSDRDGRFTSREWRYIQERLGTRLHFSTAFHPQTDGQTERTNRTLEDLLRMCILDFGGKWEKYVTLVEFSYNNSFQASIGMAPFEALYGRRCRTPLCWAESEERSVVRESWIDKTTDRIKLIQERMKTAQDRQAKYHDHKHRSVEFSVGDYVYLKVRPVRGVSRIKRMKKLSPRFVGPFEVLERVGEVAYRLALPEEMSGVHDVFHVSYLRRTVRDPSQIISTEEAPIETDLSIGVRPVKIVDSRIQKLRNREIRMVKVLWMNCGRPEYTWEREDELKSNADYSFLFDSAAQWPDAPVSASDAFRRTRRRPILLRNADSTPPPYSEGASKYSFSFLGRGRADFNPNRRRLILFWFR</sequence>
<evidence type="ECO:0000313" key="21">
    <source>
        <dbReference type="EMBL" id="KAK8946328.1"/>
    </source>
</evidence>
<feature type="region of interest" description="Disordered" evidence="17">
    <location>
        <begin position="20"/>
        <end position="71"/>
    </location>
</feature>
<name>A0AAP0BP76_9ASPA</name>
<evidence type="ECO:0000256" key="13">
    <source>
        <dbReference type="ARBA" id="ARBA00022932"/>
    </source>
</evidence>
<keyword evidence="6" id="KW-0479">Metal-binding</keyword>
<dbReference type="CDD" id="cd00303">
    <property type="entry name" value="retropepsin_like"/>
    <property type="match status" value="1"/>
</dbReference>
<keyword evidence="4" id="KW-0548">Nucleotidyltransferase</keyword>
<evidence type="ECO:0000256" key="7">
    <source>
        <dbReference type="ARBA" id="ARBA00022750"/>
    </source>
</evidence>
<evidence type="ECO:0000256" key="6">
    <source>
        <dbReference type="ARBA" id="ARBA00022723"/>
    </source>
</evidence>
<dbReference type="GO" id="GO:0003887">
    <property type="term" value="F:DNA-directed DNA polymerase activity"/>
    <property type="evidence" value="ECO:0007669"/>
    <property type="project" value="UniProtKB-KW"/>
</dbReference>
<dbReference type="PROSITE" id="PS00141">
    <property type="entry name" value="ASP_PROTEASE"/>
    <property type="match status" value="1"/>
</dbReference>
<feature type="compositionally biased region" description="Basic and acidic residues" evidence="17">
    <location>
        <begin position="330"/>
        <end position="346"/>
    </location>
</feature>
<dbReference type="Pfam" id="PF03732">
    <property type="entry name" value="Retrotrans_gag"/>
    <property type="match status" value="1"/>
</dbReference>
<dbReference type="Gene3D" id="2.40.70.10">
    <property type="entry name" value="Acid Proteases"/>
    <property type="match status" value="1"/>
</dbReference>
<feature type="domain" description="CCHC-type" evidence="18">
    <location>
        <begin position="368"/>
        <end position="383"/>
    </location>
</feature>
<keyword evidence="14" id="KW-0238">DNA-binding</keyword>
<dbReference type="InterPro" id="IPR056924">
    <property type="entry name" value="SH3_Tf2-1"/>
</dbReference>
<feature type="region of interest" description="Disordered" evidence="17">
    <location>
        <begin position="293"/>
        <end position="351"/>
    </location>
</feature>
<keyword evidence="15" id="KW-0233">DNA recombination</keyword>
<dbReference type="Proteomes" id="UP001418222">
    <property type="component" value="Unassembled WGS sequence"/>
</dbReference>
<evidence type="ECO:0000256" key="3">
    <source>
        <dbReference type="ARBA" id="ARBA00022679"/>
    </source>
</evidence>
<feature type="domain" description="Reverse transcriptase" evidence="19">
    <location>
        <begin position="656"/>
        <end position="835"/>
    </location>
</feature>
<dbReference type="Gene3D" id="3.10.10.10">
    <property type="entry name" value="HIV Type 1 Reverse Transcriptase, subunit A, domain 1"/>
    <property type="match status" value="1"/>
</dbReference>
<dbReference type="InterPro" id="IPR041373">
    <property type="entry name" value="RT_RNaseH"/>
</dbReference>
<dbReference type="Pfam" id="PF24626">
    <property type="entry name" value="SH3_Tf2-1"/>
    <property type="match status" value="1"/>
</dbReference>
<dbReference type="GO" id="GO:0003677">
    <property type="term" value="F:DNA binding"/>
    <property type="evidence" value="ECO:0007669"/>
    <property type="project" value="UniProtKB-KW"/>
</dbReference>
<dbReference type="GO" id="GO:0006508">
    <property type="term" value="P:proteolysis"/>
    <property type="evidence" value="ECO:0007669"/>
    <property type="project" value="UniProtKB-KW"/>
</dbReference>
<feature type="compositionally biased region" description="Polar residues" evidence="17">
    <location>
        <begin position="42"/>
        <end position="51"/>
    </location>
</feature>
<dbReference type="InterPro" id="IPR001584">
    <property type="entry name" value="Integrase_cat-core"/>
</dbReference>
<dbReference type="PROSITE" id="PS50994">
    <property type="entry name" value="INTEGRASE"/>
    <property type="match status" value="1"/>
</dbReference>
<dbReference type="Pfam" id="PF08284">
    <property type="entry name" value="RVP_2"/>
    <property type="match status" value="1"/>
</dbReference>
<dbReference type="SUPFAM" id="SSF56672">
    <property type="entry name" value="DNA/RNA polymerases"/>
    <property type="match status" value="1"/>
</dbReference>
<evidence type="ECO:0000256" key="8">
    <source>
        <dbReference type="ARBA" id="ARBA00022759"/>
    </source>
</evidence>
<dbReference type="EC" id="2.7.7.49" evidence="1"/>
<dbReference type="SUPFAM" id="SSF50630">
    <property type="entry name" value="Acid proteases"/>
    <property type="match status" value="1"/>
</dbReference>
<evidence type="ECO:0000313" key="22">
    <source>
        <dbReference type="Proteomes" id="UP001418222"/>
    </source>
</evidence>
<dbReference type="InterPro" id="IPR012337">
    <property type="entry name" value="RNaseH-like_sf"/>
</dbReference>
<feature type="compositionally biased region" description="Basic residues" evidence="17">
    <location>
        <begin position="298"/>
        <end position="307"/>
    </location>
</feature>
<keyword evidence="16" id="KW-0862">Zinc</keyword>
<dbReference type="InterPro" id="IPR041588">
    <property type="entry name" value="Integrase_H2C2"/>
</dbReference>
<dbReference type="Gene3D" id="4.10.60.10">
    <property type="entry name" value="Zinc finger, CCHC-type"/>
    <property type="match status" value="1"/>
</dbReference>
<evidence type="ECO:0000256" key="5">
    <source>
        <dbReference type="ARBA" id="ARBA00022722"/>
    </source>
</evidence>
<evidence type="ECO:0000256" key="12">
    <source>
        <dbReference type="ARBA" id="ARBA00022918"/>
    </source>
</evidence>
<dbReference type="SMART" id="SM00343">
    <property type="entry name" value="ZnF_C2HC"/>
    <property type="match status" value="1"/>
</dbReference>
<dbReference type="GO" id="GO:0006310">
    <property type="term" value="P:DNA recombination"/>
    <property type="evidence" value="ECO:0007669"/>
    <property type="project" value="UniProtKB-KW"/>
</dbReference>
<dbReference type="GO" id="GO:0004190">
    <property type="term" value="F:aspartic-type endopeptidase activity"/>
    <property type="evidence" value="ECO:0007669"/>
    <property type="project" value="UniProtKB-KW"/>
</dbReference>
<dbReference type="PROSITE" id="PS50878">
    <property type="entry name" value="RT_POL"/>
    <property type="match status" value="1"/>
</dbReference>
<dbReference type="SUPFAM" id="SSF53098">
    <property type="entry name" value="Ribonuclease H-like"/>
    <property type="match status" value="1"/>
</dbReference>
<dbReference type="InterPro" id="IPR050951">
    <property type="entry name" value="Retrovirus_Pol_polyprotein"/>
</dbReference>
<dbReference type="Gene3D" id="3.30.70.270">
    <property type="match status" value="2"/>
</dbReference>
<comment type="caution">
    <text evidence="21">The sequence shown here is derived from an EMBL/GenBank/DDBJ whole genome shotgun (WGS) entry which is preliminary data.</text>
</comment>
<dbReference type="Gene3D" id="1.10.340.70">
    <property type="match status" value="1"/>
</dbReference>
<dbReference type="PANTHER" id="PTHR37984">
    <property type="entry name" value="PROTEIN CBG26694"/>
    <property type="match status" value="1"/>
</dbReference>
<evidence type="ECO:0000256" key="10">
    <source>
        <dbReference type="ARBA" id="ARBA00022842"/>
    </source>
</evidence>
<dbReference type="InterPro" id="IPR036397">
    <property type="entry name" value="RNaseH_sf"/>
</dbReference>
<proteinExistence type="predicted"/>
<feature type="compositionally biased region" description="Polar residues" evidence="17">
    <location>
        <begin position="312"/>
        <end position="325"/>
    </location>
</feature>
<keyword evidence="5" id="KW-0540">Nuclease</keyword>
<keyword evidence="22" id="KW-1185">Reference proteome</keyword>
<dbReference type="CDD" id="cd09274">
    <property type="entry name" value="RNase_HI_RT_Ty3"/>
    <property type="match status" value="1"/>
</dbReference>
<reference evidence="21 22" key="1">
    <citation type="journal article" date="2022" name="Nat. Plants">
        <title>Genomes of leafy and leafless Platanthera orchids illuminate the evolution of mycoheterotrophy.</title>
        <authorList>
            <person name="Li M.H."/>
            <person name="Liu K.W."/>
            <person name="Li Z."/>
            <person name="Lu H.C."/>
            <person name="Ye Q.L."/>
            <person name="Zhang D."/>
            <person name="Wang J.Y."/>
            <person name="Li Y.F."/>
            <person name="Zhong Z.M."/>
            <person name="Liu X."/>
            <person name="Yu X."/>
            <person name="Liu D.K."/>
            <person name="Tu X.D."/>
            <person name="Liu B."/>
            <person name="Hao Y."/>
            <person name="Liao X.Y."/>
            <person name="Jiang Y.T."/>
            <person name="Sun W.H."/>
            <person name="Chen J."/>
            <person name="Chen Y.Q."/>
            <person name="Ai Y."/>
            <person name="Zhai J.W."/>
            <person name="Wu S.S."/>
            <person name="Zhou Z."/>
            <person name="Hsiao Y.Y."/>
            <person name="Wu W.L."/>
            <person name="Chen Y.Y."/>
            <person name="Lin Y.F."/>
            <person name="Hsu J.L."/>
            <person name="Li C.Y."/>
            <person name="Wang Z.W."/>
            <person name="Zhao X."/>
            <person name="Zhong W.Y."/>
            <person name="Ma X.K."/>
            <person name="Ma L."/>
            <person name="Huang J."/>
            <person name="Chen G.Z."/>
            <person name="Huang M.Z."/>
            <person name="Huang L."/>
            <person name="Peng D.H."/>
            <person name="Luo Y.B."/>
            <person name="Zou S.Q."/>
            <person name="Chen S.P."/>
            <person name="Lan S."/>
            <person name="Tsai W.C."/>
            <person name="Van de Peer Y."/>
            <person name="Liu Z.J."/>
        </authorList>
    </citation>
    <scope>NUCLEOTIDE SEQUENCE [LARGE SCALE GENOMIC DNA]</scope>
    <source>
        <strain evidence="21">Lor287</strain>
    </source>
</reference>
<evidence type="ECO:0000256" key="11">
    <source>
        <dbReference type="ARBA" id="ARBA00022908"/>
    </source>
</evidence>
<dbReference type="GO" id="GO:0015074">
    <property type="term" value="P:DNA integration"/>
    <property type="evidence" value="ECO:0007669"/>
    <property type="project" value="UniProtKB-KW"/>
</dbReference>
<keyword evidence="11" id="KW-0229">DNA integration</keyword>
<gene>
    <name evidence="21" type="ORF">KSP39_PZI006369</name>
</gene>
<keyword evidence="9" id="KW-0378">Hydrolase</keyword>
<dbReference type="InterPro" id="IPR043502">
    <property type="entry name" value="DNA/RNA_pol_sf"/>
</dbReference>
<keyword evidence="2" id="KW-0645">Protease</keyword>
<dbReference type="GO" id="GO:0004519">
    <property type="term" value="F:endonuclease activity"/>
    <property type="evidence" value="ECO:0007669"/>
    <property type="project" value="UniProtKB-KW"/>
</dbReference>
<keyword evidence="8" id="KW-0255">Endonuclease</keyword>
<evidence type="ECO:0000256" key="16">
    <source>
        <dbReference type="PROSITE-ProRule" id="PRU00047"/>
    </source>
</evidence>
<keyword evidence="7" id="KW-0064">Aspartyl protease</keyword>
<evidence type="ECO:0000259" key="20">
    <source>
        <dbReference type="PROSITE" id="PS50994"/>
    </source>
</evidence>
<dbReference type="InterPro" id="IPR001878">
    <property type="entry name" value="Znf_CCHC"/>
</dbReference>
<dbReference type="CDD" id="cd01647">
    <property type="entry name" value="RT_LTR"/>
    <property type="match status" value="1"/>
</dbReference>
<dbReference type="InterPro" id="IPR001969">
    <property type="entry name" value="Aspartic_peptidase_AS"/>
</dbReference>
<dbReference type="InterPro" id="IPR021109">
    <property type="entry name" value="Peptidase_aspartic_dom_sf"/>
</dbReference>
<dbReference type="Pfam" id="PF00078">
    <property type="entry name" value="RVT_1"/>
    <property type="match status" value="1"/>
</dbReference>
<dbReference type="Pfam" id="PF17917">
    <property type="entry name" value="RT_RNaseH"/>
    <property type="match status" value="1"/>
</dbReference>
<dbReference type="GO" id="GO:0008270">
    <property type="term" value="F:zinc ion binding"/>
    <property type="evidence" value="ECO:0007669"/>
    <property type="project" value="UniProtKB-KW"/>
</dbReference>
<evidence type="ECO:0000256" key="17">
    <source>
        <dbReference type="SAM" id="MobiDB-lite"/>
    </source>
</evidence>
<evidence type="ECO:0000256" key="9">
    <source>
        <dbReference type="ARBA" id="ARBA00022801"/>
    </source>
</evidence>
<keyword evidence="13" id="KW-0239">DNA-directed DNA polymerase</keyword>
<evidence type="ECO:0000259" key="19">
    <source>
        <dbReference type="PROSITE" id="PS50878"/>
    </source>
</evidence>
<accession>A0AAP0BP76</accession>
<keyword evidence="12" id="KW-0695">RNA-directed DNA polymerase</keyword>
<dbReference type="InterPro" id="IPR043128">
    <property type="entry name" value="Rev_trsase/Diguanyl_cyclase"/>
</dbReference>